<reference evidence="2" key="1">
    <citation type="submission" date="2020-05" db="EMBL/GenBank/DDBJ databases">
        <authorList>
            <person name="Chiriac C."/>
            <person name="Salcher M."/>
            <person name="Ghai R."/>
            <person name="Kavagutti S V."/>
        </authorList>
    </citation>
    <scope>NUCLEOTIDE SEQUENCE</scope>
</reference>
<dbReference type="EMBL" id="CAEZTS010000021">
    <property type="protein sequence ID" value="CAB4571020.1"/>
    <property type="molecule type" value="Genomic_DNA"/>
</dbReference>
<sequence length="90" mass="9785">MITNQPHTPNMNMSTNHESRHETHGEASDGSATGQLTLDGFADPLAGIDPRFILSDETCRIGRKYLAEMRRILANGRALAAQHDGRAQAA</sequence>
<feature type="region of interest" description="Disordered" evidence="1">
    <location>
        <begin position="1"/>
        <end position="40"/>
    </location>
</feature>
<dbReference type="AlphaFoldDB" id="A0A6J6E388"/>
<name>A0A6J6E388_9ZZZZ</name>
<feature type="compositionally biased region" description="Polar residues" evidence="1">
    <location>
        <begin position="1"/>
        <end position="16"/>
    </location>
</feature>
<evidence type="ECO:0000256" key="1">
    <source>
        <dbReference type="SAM" id="MobiDB-lite"/>
    </source>
</evidence>
<gene>
    <name evidence="2" type="ORF">UFOPK1722_00379</name>
</gene>
<accession>A0A6J6E388</accession>
<feature type="compositionally biased region" description="Basic and acidic residues" evidence="1">
    <location>
        <begin position="17"/>
        <end position="27"/>
    </location>
</feature>
<organism evidence="2">
    <name type="scientific">freshwater metagenome</name>
    <dbReference type="NCBI Taxonomy" id="449393"/>
    <lineage>
        <taxon>unclassified sequences</taxon>
        <taxon>metagenomes</taxon>
        <taxon>ecological metagenomes</taxon>
    </lineage>
</organism>
<protein>
    <submittedName>
        <fullName evidence="2">Unannotated protein</fullName>
    </submittedName>
</protein>
<evidence type="ECO:0000313" key="2">
    <source>
        <dbReference type="EMBL" id="CAB4571020.1"/>
    </source>
</evidence>
<proteinExistence type="predicted"/>